<keyword evidence="4 6" id="KW-1133">Transmembrane helix</keyword>
<dbReference type="Pfam" id="PF00892">
    <property type="entry name" value="EamA"/>
    <property type="match status" value="2"/>
</dbReference>
<evidence type="ECO:0000256" key="6">
    <source>
        <dbReference type="SAM" id="Phobius"/>
    </source>
</evidence>
<proteinExistence type="inferred from homology"/>
<name>A0A9W6PYW5_9ACTN</name>
<dbReference type="PANTHER" id="PTHR32322">
    <property type="entry name" value="INNER MEMBRANE TRANSPORTER"/>
    <property type="match status" value="1"/>
</dbReference>
<dbReference type="InterPro" id="IPR037185">
    <property type="entry name" value="EmrE-like"/>
</dbReference>
<feature type="transmembrane region" description="Helical" evidence="6">
    <location>
        <begin position="58"/>
        <end position="80"/>
    </location>
</feature>
<evidence type="ECO:0000256" key="4">
    <source>
        <dbReference type="ARBA" id="ARBA00022989"/>
    </source>
</evidence>
<evidence type="ECO:0000256" key="1">
    <source>
        <dbReference type="ARBA" id="ARBA00004141"/>
    </source>
</evidence>
<feature type="transmembrane region" description="Helical" evidence="6">
    <location>
        <begin position="210"/>
        <end position="230"/>
    </location>
</feature>
<feature type="transmembrane region" description="Helical" evidence="6">
    <location>
        <begin position="263"/>
        <end position="281"/>
    </location>
</feature>
<dbReference type="InterPro" id="IPR050638">
    <property type="entry name" value="AA-Vitamin_Transporters"/>
</dbReference>
<feature type="transmembrane region" description="Helical" evidence="6">
    <location>
        <begin position="117"/>
        <end position="134"/>
    </location>
</feature>
<sequence>MRPRHTALALVVIVIWGVNFVVIDLALREFPPLLLAALRFALTAVPAIAFVRRPPIQWRWIIAVGVFLGVGYFGLLFLGIHLGMPAGLSSLVLQSQAMFTLLLAAVLLGERLGRRRIAGTAIATGGLVLIAAAGGGAVPLGPFLLVVASAVCWAASNVCTRVSGAPAGLGLLVWSSIIPPLPLAAMSYAVEGHDEVTRALTSFKPGALLALAYLVGLATLVGFGVWNSLLRLYPAGLIAPYSLAVPVVGMSAAWAWLGERPGVAELVGAVVILIGLALVIAPPRRRRAARPASADREAPAS</sequence>
<comment type="caution">
    <text evidence="8">The sequence shown here is derived from an EMBL/GenBank/DDBJ whole genome shotgun (WGS) entry which is preliminary data.</text>
</comment>
<feature type="transmembrane region" description="Helical" evidence="6">
    <location>
        <begin position="7"/>
        <end position="27"/>
    </location>
</feature>
<keyword evidence="3 6" id="KW-0812">Transmembrane</keyword>
<feature type="domain" description="EamA" evidence="7">
    <location>
        <begin position="8"/>
        <end position="131"/>
    </location>
</feature>
<accession>A0A9W6PYW5</accession>
<dbReference type="RefSeq" id="WP_067908597.1">
    <property type="nucleotide sequence ID" value="NZ_BSRZ01000018.1"/>
</dbReference>
<evidence type="ECO:0000256" key="3">
    <source>
        <dbReference type="ARBA" id="ARBA00022692"/>
    </source>
</evidence>
<organism evidence="8 9">
    <name type="scientific">Actinomadura rubrobrunea</name>
    <dbReference type="NCBI Taxonomy" id="115335"/>
    <lineage>
        <taxon>Bacteria</taxon>
        <taxon>Bacillati</taxon>
        <taxon>Actinomycetota</taxon>
        <taxon>Actinomycetes</taxon>
        <taxon>Streptosporangiales</taxon>
        <taxon>Thermomonosporaceae</taxon>
        <taxon>Actinomadura</taxon>
    </lineage>
</organism>
<dbReference type="EMBL" id="BSRZ01000018">
    <property type="protein sequence ID" value="GLW66929.1"/>
    <property type="molecule type" value="Genomic_DNA"/>
</dbReference>
<dbReference type="Proteomes" id="UP001165124">
    <property type="component" value="Unassembled WGS sequence"/>
</dbReference>
<protein>
    <submittedName>
        <fullName evidence="8">O-acetylserine/cysteine exporter</fullName>
    </submittedName>
</protein>
<feature type="transmembrane region" description="Helical" evidence="6">
    <location>
        <begin position="33"/>
        <end position="51"/>
    </location>
</feature>
<keyword evidence="5 6" id="KW-0472">Membrane</keyword>
<evidence type="ECO:0000256" key="5">
    <source>
        <dbReference type="ARBA" id="ARBA00023136"/>
    </source>
</evidence>
<feature type="transmembrane region" description="Helical" evidence="6">
    <location>
        <begin position="237"/>
        <end position="257"/>
    </location>
</feature>
<keyword evidence="9" id="KW-1185">Reference proteome</keyword>
<feature type="domain" description="EamA" evidence="7">
    <location>
        <begin position="144"/>
        <end position="280"/>
    </location>
</feature>
<reference evidence="8" key="1">
    <citation type="submission" date="2023-02" db="EMBL/GenBank/DDBJ databases">
        <title>Actinomadura rubrobrunea NBRC 14622.</title>
        <authorList>
            <person name="Ichikawa N."/>
            <person name="Sato H."/>
            <person name="Tonouchi N."/>
        </authorList>
    </citation>
    <scope>NUCLEOTIDE SEQUENCE</scope>
    <source>
        <strain evidence="8">NBRC 14622</strain>
    </source>
</reference>
<dbReference type="AlphaFoldDB" id="A0A9W6PYW5"/>
<comment type="similarity">
    <text evidence="2">Belongs to the EamA transporter family.</text>
</comment>
<gene>
    <name evidence="8" type="ORF">Arub01_51730</name>
</gene>
<feature type="transmembrane region" description="Helical" evidence="6">
    <location>
        <begin position="140"/>
        <end position="159"/>
    </location>
</feature>
<evidence type="ECO:0000259" key="7">
    <source>
        <dbReference type="Pfam" id="PF00892"/>
    </source>
</evidence>
<evidence type="ECO:0000313" key="9">
    <source>
        <dbReference type="Proteomes" id="UP001165124"/>
    </source>
</evidence>
<dbReference type="SUPFAM" id="SSF103481">
    <property type="entry name" value="Multidrug resistance efflux transporter EmrE"/>
    <property type="match status" value="2"/>
</dbReference>
<dbReference type="InterPro" id="IPR000620">
    <property type="entry name" value="EamA_dom"/>
</dbReference>
<dbReference type="GO" id="GO:0016020">
    <property type="term" value="C:membrane"/>
    <property type="evidence" value="ECO:0007669"/>
    <property type="project" value="UniProtKB-SubCell"/>
</dbReference>
<feature type="transmembrane region" description="Helical" evidence="6">
    <location>
        <begin position="171"/>
        <end position="190"/>
    </location>
</feature>
<dbReference type="PANTHER" id="PTHR32322:SF9">
    <property type="entry name" value="AMINO-ACID METABOLITE EFFLUX PUMP-RELATED"/>
    <property type="match status" value="1"/>
</dbReference>
<evidence type="ECO:0000313" key="8">
    <source>
        <dbReference type="EMBL" id="GLW66929.1"/>
    </source>
</evidence>
<feature type="transmembrane region" description="Helical" evidence="6">
    <location>
        <begin position="86"/>
        <end position="108"/>
    </location>
</feature>
<evidence type="ECO:0000256" key="2">
    <source>
        <dbReference type="ARBA" id="ARBA00007362"/>
    </source>
</evidence>
<comment type="subcellular location">
    <subcellularLocation>
        <location evidence="1">Membrane</location>
        <topology evidence="1">Multi-pass membrane protein</topology>
    </subcellularLocation>
</comment>